<feature type="transmembrane region" description="Helical" evidence="7">
    <location>
        <begin position="741"/>
        <end position="764"/>
    </location>
</feature>
<evidence type="ECO:0000313" key="10">
    <source>
        <dbReference type="Proteomes" id="UP000822142"/>
    </source>
</evidence>
<reference evidence="9 10" key="1">
    <citation type="journal article" date="2020" name="Cell Host Microbe">
        <title>Functional and Genomic Variation between Human-Derived Isolates of Lachnospiraceae Reveals Inter- and Intra-Species Diversity.</title>
        <authorList>
            <person name="Sorbara M.T."/>
            <person name="Littmann E.R."/>
            <person name="Fontana E."/>
            <person name="Moody T.U."/>
            <person name="Kohout C.E."/>
            <person name="Gjonbalaj M."/>
            <person name="Eaton V."/>
            <person name="Seok R."/>
            <person name="Leiner I.M."/>
            <person name="Pamer E.G."/>
        </authorList>
    </citation>
    <scope>NUCLEOTIDE SEQUENCE [LARGE SCALE GENOMIC DNA]</scope>
    <source>
        <strain evidence="9 10">MSK.15.26</strain>
    </source>
</reference>
<feature type="domain" description="ABC3 transporter permease C-terminal" evidence="8">
    <location>
        <begin position="1100"/>
        <end position="1206"/>
    </location>
</feature>
<organism evidence="9 10">
    <name type="scientific">Blautia hansenii</name>
    <name type="common">Ruminococcus hansenii</name>
    <dbReference type="NCBI Taxonomy" id="1322"/>
    <lineage>
        <taxon>Bacteria</taxon>
        <taxon>Bacillati</taxon>
        <taxon>Bacillota</taxon>
        <taxon>Clostridia</taxon>
        <taxon>Lachnospirales</taxon>
        <taxon>Lachnospiraceae</taxon>
        <taxon>Blautia</taxon>
    </lineage>
</organism>
<evidence type="ECO:0000256" key="7">
    <source>
        <dbReference type="SAM" id="Phobius"/>
    </source>
</evidence>
<keyword evidence="10" id="KW-1185">Reference proteome</keyword>
<accession>A0ABX2I3U4</accession>
<keyword evidence="3 7" id="KW-0812">Transmembrane</keyword>
<evidence type="ECO:0000256" key="5">
    <source>
        <dbReference type="ARBA" id="ARBA00023136"/>
    </source>
</evidence>
<sequence>MMLGSFALVGLKVTGPDMRETGLHYFEDLNLSDITVIGDYGIDENNQAAINQLSGTSKIEYGYLKDVEIKDTTDSIRLFSNPDTISKYELTAGKHAEKDDEIVLSDTYKSQYHIGDTLKVTEKESAGTKVLKKHTFKIVGFAKSPEFLSSINMGQSTSGTGELKRYGFVKKDVFDSDFYMIARVTFRDTQNVNPYSDTYTDLIQTHKNQLDKLLESQPALRLETLKDTYQSNIDDGQKQIDEAKQKLSDTKEQLADADKQIEDAKTAIASSDSQLKAAKEQLSSGKATLTKKWEQLQSAKQSLDSAKNTLQTTENQLSSAYSSLQDGWGKINTADSQLSGKETQLAQAKETLASSEQAFSSKSAELQEKQQTYQSAFDEFTQKQLAYQSASDELAAQQNTLDSNKNTLISAKQEYETSIDSCTQTVNALKEQLANPDLSQEEQEALHQKLAAAQAELEKCQSEYESFLSGTYTPQMDSLAAMQTQLDQKKAELEQSKTLLAEKETELKNAKQQLDSSEQEIGAASAQLTDAKNQIAANEAQLSEARQSLAEQKALLETKQEEYNSGYAQYQSGVSLYNQNLNTYYSGLSAWKESFETLHSKEKEYQENVDKLEAAKQELSDKEAEYEGGLKEFTTKEADANKEIAENEEKLADAKEEMDSLELPVYTLSTRREAAGSDGYKIYDSISTIIDALANVFPIFLYFVAALVTLTTMTRFVDEERMNAGTLKALGYTDRDVMKKFTVYGLIAGVSGTLAGILSGHLLLPEIIYNVYGNGFDVPVIEKHFYLSTSLAALVLSVFSAVLPACIVALRELKEKPAALLLPKAPTKGSKIFLEHLTPLWNRISFTHKVTARNIFRYKKRMFMTVFGVCGAVALLFTGLSVQNSISKINDRQFGELIQYDLIVAQNSLLTDKEQQELDSLLNGSSIKEQLPVHYESVTKVAGKKKDKQEITMIVTQNEQKFRDYFSLVHREDNTQISLDDNGVVISERLAKLLDVKAGDSFTITDSNDKEHKVKVASITEMYTGHFMFMNDNYYETAFSDTYQANANLVSLKDSSLENAQTQASHFMESDAVKGVVQNTTMINQINTIVDSLNQIMQVLILVAVLLGIVILYNLTNINVAERIRELSTIKVLGFYDKEVTLYIYRETILLSLLGILTGFGVGDLLYRYILAVVPPDEVMFNPALSARAFLLPAVLIAAITFVLGYMMNRKLKYLDMLSALKSVE</sequence>
<feature type="transmembrane region" description="Helical" evidence="7">
    <location>
        <begin position="1096"/>
        <end position="1115"/>
    </location>
</feature>
<keyword evidence="6" id="KW-0175">Coiled coil</keyword>
<evidence type="ECO:0000256" key="1">
    <source>
        <dbReference type="ARBA" id="ARBA00004651"/>
    </source>
</evidence>
<proteinExistence type="predicted"/>
<feature type="transmembrane region" description="Helical" evidence="7">
    <location>
        <begin position="1190"/>
        <end position="1208"/>
    </location>
</feature>
<feature type="transmembrane region" description="Helical" evidence="7">
    <location>
        <begin position="1148"/>
        <end position="1170"/>
    </location>
</feature>
<comment type="caution">
    <text evidence="9">The sequence shown here is derived from an EMBL/GenBank/DDBJ whole genome shotgun (WGS) entry which is preliminary data.</text>
</comment>
<evidence type="ECO:0000256" key="6">
    <source>
        <dbReference type="SAM" id="Coils"/>
    </source>
</evidence>
<dbReference type="Pfam" id="PF02687">
    <property type="entry name" value="FtsX"/>
    <property type="match status" value="2"/>
</dbReference>
<keyword evidence="2" id="KW-1003">Cell membrane</keyword>
<feature type="transmembrane region" description="Helical" evidence="7">
    <location>
        <begin position="784"/>
        <end position="810"/>
    </location>
</feature>
<feature type="domain" description="ABC3 transporter permease C-terminal" evidence="8">
    <location>
        <begin position="695"/>
        <end position="805"/>
    </location>
</feature>
<dbReference type="InterPro" id="IPR003838">
    <property type="entry name" value="ABC3_permease_C"/>
</dbReference>
<dbReference type="InterPro" id="IPR038766">
    <property type="entry name" value="Membrane_comp_ABC_pdt"/>
</dbReference>
<dbReference type="SUPFAM" id="SSF57997">
    <property type="entry name" value="Tropomyosin"/>
    <property type="match status" value="2"/>
</dbReference>
<evidence type="ECO:0000259" key="8">
    <source>
        <dbReference type="Pfam" id="PF02687"/>
    </source>
</evidence>
<dbReference type="InterPro" id="IPR016194">
    <property type="entry name" value="SPOC-like_C_dom_sf"/>
</dbReference>
<dbReference type="PANTHER" id="PTHR30287">
    <property type="entry name" value="MEMBRANE COMPONENT OF PREDICTED ABC SUPERFAMILY METABOLITE UPTAKE TRANSPORTER"/>
    <property type="match status" value="1"/>
</dbReference>
<feature type="coiled-coil region" evidence="6">
    <location>
        <begin position="595"/>
        <end position="664"/>
    </location>
</feature>
<comment type="subcellular location">
    <subcellularLocation>
        <location evidence="1">Cell membrane</location>
        <topology evidence="1">Multi-pass membrane protein</topology>
    </subcellularLocation>
</comment>
<evidence type="ECO:0000256" key="3">
    <source>
        <dbReference type="ARBA" id="ARBA00022692"/>
    </source>
</evidence>
<evidence type="ECO:0000256" key="2">
    <source>
        <dbReference type="ARBA" id="ARBA00022475"/>
    </source>
</evidence>
<feature type="coiled-coil region" evidence="6">
    <location>
        <begin position="412"/>
        <end position="562"/>
    </location>
</feature>
<keyword evidence="4 7" id="KW-1133">Transmembrane helix</keyword>
<feature type="coiled-coil region" evidence="6">
    <location>
        <begin position="226"/>
        <end position="358"/>
    </location>
</feature>
<name>A0ABX2I3U4_BLAHA</name>
<protein>
    <submittedName>
        <fullName evidence="9">FtsX-like permease family protein</fullName>
    </submittedName>
</protein>
<feature type="transmembrane region" description="Helical" evidence="7">
    <location>
        <begin position="692"/>
        <end position="713"/>
    </location>
</feature>
<gene>
    <name evidence="9" type="ORF">G5A70_02740</name>
</gene>
<dbReference type="Gene3D" id="1.10.287.1490">
    <property type="match status" value="1"/>
</dbReference>
<keyword evidence="5 7" id="KW-0472">Membrane</keyword>
<evidence type="ECO:0000256" key="4">
    <source>
        <dbReference type="ARBA" id="ARBA00022989"/>
    </source>
</evidence>
<dbReference type="Proteomes" id="UP000822142">
    <property type="component" value="Unassembled WGS sequence"/>
</dbReference>
<dbReference type="EMBL" id="JAAITA010000002">
    <property type="protein sequence ID" value="NSJ85123.1"/>
    <property type="molecule type" value="Genomic_DNA"/>
</dbReference>
<evidence type="ECO:0000313" key="9">
    <source>
        <dbReference type="EMBL" id="NSJ85123.1"/>
    </source>
</evidence>
<dbReference type="PANTHER" id="PTHR30287:SF1">
    <property type="entry name" value="INNER MEMBRANE PROTEIN"/>
    <property type="match status" value="1"/>
</dbReference>
<dbReference type="SUPFAM" id="SSF100939">
    <property type="entry name" value="SPOC domain-like"/>
    <property type="match status" value="1"/>
</dbReference>
<feature type="transmembrane region" description="Helical" evidence="7">
    <location>
        <begin position="862"/>
        <end position="882"/>
    </location>
</feature>